<name>A0A841E9K9_9ACTN</name>
<evidence type="ECO:0000256" key="1">
    <source>
        <dbReference type="SAM" id="MobiDB-lite"/>
    </source>
</evidence>
<keyword evidence="4" id="KW-1185">Reference proteome</keyword>
<feature type="region of interest" description="Disordered" evidence="1">
    <location>
        <begin position="73"/>
        <end position="99"/>
    </location>
</feature>
<feature type="region of interest" description="Disordered" evidence="1">
    <location>
        <begin position="142"/>
        <end position="162"/>
    </location>
</feature>
<sequence length="162" mass="17392">MTATPQDPQTATPGTGEGVDTVAALQAALRAEHAAVYAYTYVGARSDGGRRDRCYEHLDAHRAQRDTLRVEIGDRDARPDAGDTAYELPESDGESDLDGYARRVERQGAQTYLELAASPEPAVRDLALRCLQEATLRGMEWGGEPGVFPGFADGEPPSRDGG</sequence>
<dbReference type="RefSeq" id="WP_184636690.1">
    <property type="nucleotide sequence ID" value="NZ_BAABKT010000039.1"/>
</dbReference>
<dbReference type="AlphaFoldDB" id="A0A841E9K9"/>
<evidence type="ECO:0000313" key="4">
    <source>
        <dbReference type="Proteomes" id="UP000578077"/>
    </source>
</evidence>
<reference evidence="3 4" key="1">
    <citation type="submission" date="2020-08" db="EMBL/GenBank/DDBJ databases">
        <title>Sequencing the genomes of 1000 actinobacteria strains.</title>
        <authorList>
            <person name="Klenk H.-P."/>
        </authorList>
    </citation>
    <scope>NUCLEOTIDE SEQUENCE [LARGE SCALE GENOMIC DNA]</scope>
    <source>
        <strain evidence="3 4">DSM 44593</strain>
    </source>
</reference>
<dbReference type="InterPro" id="IPR029447">
    <property type="entry name" value="DUF4439"/>
</dbReference>
<evidence type="ECO:0000259" key="2">
    <source>
        <dbReference type="Pfam" id="PF14530"/>
    </source>
</evidence>
<protein>
    <recommendedName>
        <fullName evidence="2">DUF4439 domain-containing protein</fullName>
    </recommendedName>
</protein>
<dbReference type="InterPro" id="IPR012347">
    <property type="entry name" value="Ferritin-like"/>
</dbReference>
<evidence type="ECO:0000313" key="3">
    <source>
        <dbReference type="EMBL" id="MBB5999696.1"/>
    </source>
</evidence>
<dbReference type="Pfam" id="PF14530">
    <property type="entry name" value="DUF4439"/>
    <property type="match status" value="1"/>
</dbReference>
<comment type="caution">
    <text evidence="3">The sequence shown here is derived from an EMBL/GenBank/DDBJ whole genome shotgun (WGS) entry which is preliminary data.</text>
</comment>
<dbReference type="SUPFAM" id="SSF47240">
    <property type="entry name" value="Ferritin-like"/>
    <property type="match status" value="1"/>
</dbReference>
<proteinExistence type="predicted"/>
<accession>A0A841E9K9</accession>
<dbReference type="EMBL" id="JACHLY010000001">
    <property type="protein sequence ID" value="MBB5999696.1"/>
    <property type="molecule type" value="Genomic_DNA"/>
</dbReference>
<gene>
    <name evidence="3" type="ORF">HNR25_003447</name>
</gene>
<dbReference type="Gene3D" id="1.20.1260.10">
    <property type="match status" value="1"/>
</dbReference>
<feature type="domain" description="DUF4439" evidence="2">
    <location>
        <begin position="24"/>
        <end position="152"/>
    </location>
</feature>
<dbReference type="InterPro" id="IPR009078">
    <property type="entry name" value="Ferritin-like_SF"/>
</dbReference>
<dbReference type="Proteomes" id="UP000578077">
    <property type="component" value="Unassembled WGS sequence"/>
</dbReference>
<dbReference type="CDD" id="cd00657">
    <property type="entry name" value="Ferritin_like"/>
    <property type="match status" value="1"/>
</dbReference>
<organism evidence="3 4">
    <name type="scientific">Streptomonospora salina</name>
    <dbReference type="NCBI Taxonomy" id="104205"/>
    <lineage>
        <taxon>Bacteria</taxon>
        <taxon>Bacillati</taxon>
        <taxon>Actinomycetota</taxon>
        <taxon>Actinomycetes</taxon>
        <taxon>Streptosporangiales</taxon>
        <taxon>Nocardiopsidaceae</taxon>
        <taxon>Streptomonospora</taxon>
    </lineage>
</organism>